<gene>
    <name evidence="1" type="ORF">EVOR1521_LOCUS26346</name>
</gene>
<protein>
    <submittedName>
        <fullName evidence="1">Uncharacterized protein</fullName>
    </submittedName>
</protein>
<organism evidence="1 2">
    <name type="scientific">Effrenium voratum</name>
    <dbReference type="NCBI Taxonomy" id="2562239"/>
    <lineage>
        <taxon>Eukaryota</taxon>
        <taxon>Sar</taxon>
        <taxon>Alveolata</taxon>
        <taxon>Dinophyceae</taxon>
        <taxon>Suessiales</taxon>
        <taxon>Symbiodiniaceae</taxon>
        <taxon>Effrenium</taxon>
    </lineage>
</organism>
<evidence type="ECO:0000313" key="1">
    <source>
        <dbReference type="EMBL" id="CAJ1403751.1"/>
    </source>
</evidence>
<sequence length="589" mass="66194">MRLLFVSCLCLATGKRFSTGRSQEDLDVDRADSDLVTCTAAEVLNVEGAPEDFQNPLVDLDSSHRLFALLGTGVDSSALQTCYNLHRKQTSWKLTWKQKVMDKLVSLSTTAMGTRVRTSVLQPLMKNILDWGQDAGERLITWAFEHDIPSPFCRAKGEIRREGDRDVWKHFGHLLLSGSSGDKVPDPGSQMVNQSLSQLITKAIGATLQADCGNLEDQTVDSMTLSWNESVTWPPVVQRSFELLASQKLTPREKGYAQALLNTFQKYVIENNVDLTNPMIPQEVQPLWDLLVVDSSNKSSRVFAAPQEVLQQPTNATQRPKSCSCRHIELATAAALSDRMAKLGFDASRAENNWVWEATDLGKMMNLFTLTEEGLEDPNLSFLYLLQEANHLTATPVDQNGGIVGDEARARSVVKGILVGMPMLQNYLAHLDIKNGGPERIKTAYALKEKWFLFLNIAWAVWHENDDVGQQIFWRVSKEARQQNVALGLLVSAFSVLSEFSWDGVNFKEENSPAFNDFNVALYTIWNYKFVHSLFEPRRLQFHFWHGLGLPLLEAFGNQGDSAYWVNYRRDGLMAAMMNLAPQPQDAEE</sequence>
<proteinExistence type="predicted"/>
<comment type="caution">
    <text evidence="1">The sequence shown here is derived from an EMBL/GenBank/DDBJ whole genome shotgun (WGS) entry which is preliminary data.</text>
</comment>
<dbReference type="Proteomes" id="UP001178507">
    <property type="component" value="Unassembled WGS sequence"/>
</dbReference>
<keyword evidence="2" id="KW-1185">Reference proteome</keyword>
<dbReference type="EMBL" id="CAUJNA010003507">
    <property type="protein sequence ID" value="CAJ1403751.1"/>
    <property type="molecule type" value="Genomic_DNA"/>
</dbReference>
<accession>A0AA36JDM8</accession>
<name>A0AA36JDM8_9DINO</name>
<evidence type="ECO:0000313" key="2">
    <source>
        <dbReference type="Proteomes" id="UP001178507"/>
    </source>
</evidence>
<dbReference type="AlphaFoldDB" id="A0AA36JDM8"/>
<reference evidence="1" key="1">
    <citation type="submission" date="2023-08" db="EMBL/GenBank/DDBJ databases">
        <authorList>
            <person name="Chen Y."/>
            <person name="Shah S."/>
            <person name="Dougan E. K."/>
            <person name="Thang M."/>
            <person name="Chan C."/>
        </authorList>
    </citation>
    <scope>NUCLEOTIDE SEQUENCE</scope>
</reference>